<feature type="region of interest" description="Disordered" evidence="10">
    <location>
        <begin position="97"/>
        <end position="147"/>
    </location>
</feature>
<gene>
    <name evidence="8" type="primary">infB</name>
    <name evidence="12" type="ORF">GCM10007877_25890</name>
</gene>
<dbReference type="InterPro" id="IPR053905">
    <property type="entry name" value="EF-G-like_DII"/>
</dbReference>
<dbReference type="Proteomes" id="UP001156870">
    <property type="component" value="Unassembled WGS sequence"/>
</dbReference>
<protein>
    <recommendedName>
        <fullName evidence="2 8">Translation initiation factor IF-2</fullName>
    </recommendedName>
</protein>
<dbReference type="Gene3D" id="3.30.56.50">
    <property type="entry name" value="Putative DNA-binding domain, N-terminal subdomain of bacterial translation initiation factor IF2"/>
    <property type="match status" value="1"/>
</dbReference>
<feature type="binding site" evidence="8">
    <location>
        <begin position="505"/>
        <end position="509"/>
    </location>
    <ligand>
        <name>GTP</name>
        <dbReference type="ChEBI" id="CHEBI:37565"/>
    </ligand>
</feature>
<comment type="function">
    <text evidence="8 9">One of the essential components for the initiation of protein synthesis. Protects formylmethionyl-tRNA from spontaneous hydrolysis and promotes its binding to the 30S ribosomal subunits. Also involved in the hydrolysis of GTP during the formation of the 70S ribosomal complex.</text>
</comment>
<dbReference type="GO" id="GO:0003743">
    <property type="term" value="F:translation initiation factor activity"/>
    <property type="evidence" value="ECO:0007669"/>
    <property type="project" value="UniProtKB-UniRule"/>
</dbReference>
<evidence type="ECO:0000256" key="8">
    <source>
        <dbReference type="HAMAP-Rule" id="MF_00100"/>
    </source>
</evidence>
<evidence type="ECO:0000259" key="11">
    <source>
        <dbReference type="PROSITE" id="PS51722"/>
    </source>
</evidence>
<dbReference type="InterPro" id="IPR009061">
    <property type="entry name" value="DNA-bd_dom_put_sf"/>
</dbReference>
<dbReference type="FunFam" id="2.40.30.10:FF:000007">
    <property type="entry name" value="Translation initiation factor IF-2"/>
    <property type="match status" value="1"/>
</dbReference>
<keyword evidence="6 8" id="KW-0648">Protein biosynthesis</keyword>
<dbReference type="Pfam" id="PF08364">
    <property type="entry name" value="IF2_assoc"/>
    <property type="match status" value="1"/>
</dbReference>
<evidence type="ECO:0000256" key="3">
    <source>
        <dbReference type="ARBA" id="ARBA00022490"/>
    </source>
</evidence>
<dbReference type="CDD" id="cd01887">
    <property type="entry name" value="IF2_eIF5B"/>
    <property type="match status" value="1"/>
</dbReference>
<name>A0AA37WN11_9GAMM</name>
<evidence type="ECO:0000256" key="9">
    <source>
        <dbReference type="RuleBase" id="RU000644"/>
    </source>
</evidence>
<dbReference type="FunFam" id="3.40.50.300:FF:000019">
    <property type="entry name" value="Translation initiation factor IF-2"/>
    <property type="match status" value="1"/>
</dbReference>
<dbReference type="SUPFAM" id="SSF46955">
    <property type="entry name" value="Putative DNA-binding domain"/>
    <property type="match status" value="1"/>
</dbReference>
<dbReference type="FunFam" id="3.40.50.10050:FF:000001">
    <property type="entry name" value="Translation initiation factor IF-2"/>
    <property type="match status" value="1"/>
</dbReference>
<dbReference type="Gene3D" id="2.40.30.10">
    <property type="entry name" value="Translation factors"/>
    <property type="match status" value="2"/>
</dbReference>
<dbReference type="NCBIfam" id="TIGR00487">
    <property type="entry name" value="IF-2"/>
    <property type="match status" value="1"/>
</dbReference>
<proteinExistence type="inferred from homology"/>
<feature type="domain" description="Tr-type G" evidence="11">
    <location>
        <begin position="450"/>
        <end position="619"/>
    </location>
</feature>
<evidence type="ECO:0000256" key="2">
    <source>
        <dbReference type="ARBA" id="ARBA00020675"/>
    </source>
</evidence>
<evidence type="ECO:0000256" key="5">
    <source>
        <dbReference type="ARBA" id="ARBA00022741"/>
    </source>
</evidence>
<comment type="subcellular location">
    <subcellularLocation>
        <location evidence="8">Cytoplasm</location>
    </subcellularLocation>
</comment>
<dbReference type="InterPro" id="IPR036925">
    <property type="entry name" value="TIF_IF2_dom3_sf"/>
</dbReference>
<feature type="binding site" evidence="8">
    <location>
        <begin position="459"/>
        <end position="466"/>
    </location>
    <ligand>
        <name>GTP</name>
        <dbReference type="ChEBI" id="CHEBI:37565"/>
    </ligand>
</feature>
<dbReference type="GO" id="GO:0005525">
    <property type="term" value="F:GTP binding"/>
    <property type="evidence" value="ECO:0007669"/>
    <property type="project" value="UniProtKB-KW"/>
</dbReference>
<dbReference type="Pfam" id="PF22042">
    <property type="entry name" value="EF-G_D2"/>
    <property type="match status" value="1"/>
</dbReference>
<dbReference type="SUPFAM" id="SSF50447">
    <property type="entry name" value="Translation proteins"/>
    <property type="match status" value="2"/>
</dbReference>
<dbReference type="Pfam" id="PF04760">
    <property type="entry name" value="IF2_N"/>
    <property type="match status" value="2"/>
</dbReference>
<dbReference type="GO" id="GO:0005829">
    <property type="term" value="C:cytosol"/>
    <property type="evidence" value="ECO:0007669"/>
    <property type="project" value="TreeGrafter"/>
</dbReference>
<dbReference type="Pfam" id="PF00009">
    <property type="entry name" value="GTP_EFTU"/>
    <property type="match status" value="1"/>
</dbReference>
<evidence type="ECO:0000256" key="1">
    <source>
        <dbReference type="ARBA" id="ARBA00007733"/>
    </source>
</evidence>
<evidence type="ECO:0000313" key="12">
    <source>
        <dbReference type="EMBL" id="GLS26870.1"/>
    </source>
</evidence>
<dbReference type="Gene3D" id="3.40.50.300">
    <property type="entry name" value="P-loop containing nucleotide triphosphate hydrolases"/>
    <property type="match status" value="1"/>
</dbReference>
<feature type="compositionally biased region" description="Basic residues" evidence="10">
    <location>
        <begin position="343"/>
        <end position="359"/>
    </location>
</feature>
<feature type="compositionally biased region" description="Basic and acidic residues" evidence="10">
    <location>
        <begin position="281"/>
        <end position="292"/>
    </location>
</feature>
<dbReference type="PANTHER" id="PTHR43381:SF5">
    <property type="entry name" value="TR-TYPE G DOMAIN-CONTAINING PROTEIN"/>
    <property type="match status" value="1"/>
</dbReference>
<reference evidence="12 13" key="1">
    <citation type="journal article" date="2014" name="Int. J. Syst. Evol. Microbiol.">
        <title>Complete genome sequence of Corynebacterium casei LMG S-19264T (=DSM 44701T), isolated from a smear-ripened cheese.</title>
        <authorList>
            <consortium name="US DOE Joint Genome Institute (JGI-PGF)"/>
            <person name="Walter F."/>
            <person name="Albersmeier A."/>
            <person name="Kalinowski J."/>
            <person name="Ruckert C."/>
        </authorList>
    </citation>
    <scope>NUCLEOTIDE SEQUENCE [LARGE SCALE GENOMIC DNA]</scope>
    <source>
        <strain evidence="12 13">NBRC 110095</strain>
    </source>
</reference>
<dbReference type="InterPro" id="IPR000795">
    <property type="entry name" value="T_Tr_GTP-bd_dom"/>
</dbReference>
<dbReference type="InterPro" id="IPR044145">
    <property type="entry name" value="IF2_II"/>
</dbReference>
<dbReference type="AlphaFoldDB" id="A0AA37WN11"/>
<evidence type="ECO:0000256" key="7">
    <source>
        <dbReference type="ARBA" id="ARBA00023134"/>
    </source>
</evidence>
<dbReference type="FunFam" id="2.40.30.10:FF:000008">
    <property type="entry name" value="Translation initiation factor IF-2"/>
    <property type="match status" value="1"/>
</dbReference>
<keyword evidence="3 8" id="KW-0963">Cytoplasm</keyword>
<feature type="region of interest" description="Disordered" evidence="10">
    <location>
        <begin position="161"/>
        <end position="359"/>
    </location>
</feature>
<dbReference type="InterPro" id="IPR015760">
    <property type="entry name" value="TIF_IF2"/>
</dbReference>
<dbReference type="HAMAP" id="MF_00100_B">
    <property type="entry name" value="IF_2_B"/>
    <property type="match status" value="1"/>
</dbReference>
<dbReference type="InterPro" id="IPR013575">
    <property type="entry name" value="IF2_assoc_dom_bac"/>
</dbReference>
<dbReference type="EMBL" id="BSPD01000062">
    <property type="protein sequence ID" value="GLS26870.1"/>
    <property type="molecule type" value="Genomic_DNA"/>
</dbReference>
<feature type="compositionally biased region" description="Low complexity" evidence="10">
    <location>
        <begin position="202"/>
        <end position="212"/>
    </location>
</feature>
<dbReference type="Pfam" id="PF11987">
    <property type="entry name" value="IF-2"/>
    <property type="match status" value="1"/>
</dbReference>
<dbReference type="NCBIfam" id="TIGR00231">
    <property type="entry name" value="small_GTP"/>
    <property type="match status" value="1"/>
</dbReference>
<dbReference type="InterPro" id="IPR006847">
    <property type="entry name" value="IF2_N"/>
</dbReference>
<comment type="caution">
    <text evidence="12">The sequence shown here is derived from an EMBL/GenBank/DDBJ whole genome shotgun (WGS) entry which is preliminary data.</text>
</comment>
<keyword evidence="4 8" id="KW-0396">Initiation factor</keyword>
<sequence length="949" mass="103325">MAEVTVSELAKSVGASVERLLKQMKEAGIEHTSAEAVVSDDEKQALLAFLKSSHGEEVVTPKKITLKRKTTTTLKTSGRKTVNVEVRKKRTYVKRDVQTEDEALQEGVDQAPESQEELKSEELAAAVHSVSETTEQPDSVIEGSVVSESDTLIEVQASLNETEVANETSEIQQGDPGNSTDKLVDEGANSLEEAQSDDASSDTESVTEVTTSPEPISSTFVDDAEERRIAAMKARREEEARKARELEEAQAKKQKEKEETEARTKPKSSKASTDNVATEVEAAKPSKYRSQDDFDDEEDAKKHVKKAGKAPPRAKNSGPKKSNKKVLLNYEDDDLDDAESARQRRRSRSSAKMANKHGFKKPTAKIVHEVEIGETIVVSDLAQKMSVKGVEIVKLLMKMGTMVTINQSIDRDTAQLVVEDLGHTVKFVSENQIEEDLVDSATKQEGETVSRAPVVTVMGHVDHGKTSLLDYIRQAKVASGEAGGITQHIGAYRVKTGQGEITFLDTPGHAAFTAMRARGAQCTDVVILVVAADDGVMPQTREAVEHARAAGVPLVVAVNKIDKESADPDRVRNELSVLEVIPEDWGGDTQFVNVSAHSGEGIDELLEAVSLQAELLELTAQAKVAARGVVIESRMEKGRGVVATVLVQEGELNKGDILLAGQSFGRVRAMTNEFGKQVAEAGASTPVEILGLDNPPNAGDDFLVVPDERKAREVAEFRADRERQDRMQRQQAAKLENMFANIGGDEQKILPVVLKADVRGSLEAITVALMDIGNEEVQVNIVSSGIGGITDNDVNLAMTSNAIIIGFNVRAAASTRQLAEGESVEIRYYSIIYQLLDEVKSALAGMLAPERVEEIVGIADVREVFRSPKFGQVAGCMVTEGTVYRSKPIRVLRDNVVIFEGELESLRRFKDDVNDVRNGMECGIGVKDYDVKVGDQIEVYDVKEVAREL</sequence>
<dbReference type="InterPro" id="IPR005225">
    <property type="entry name" value="Small_GTP-bd"/>
</dbReference>
<feature type="region of interest" description="G-domain" evidence="8">
    <location>
        <begin position="453"/>
        <end position="601"/>
    </location>
</feature>
<keyword evidence="7 8" id="KW-0342">GTP-binding</keyword>
<feature type="compositionally biased region" description="Polar residues" evidence="10">
    <location>
        <begin position="161"/>
        <end position="181"/>
    </location>
</feature>
<evidence type="ECO:0000313" key="13">
    <source>
        <dbReference type="Proteomes" id="UP001156870"/>
    </source>
</evidence>
<dbReference type="PROSITE" id="PS01176">
    <property type="entry name" value="IF2"/>
    <property type="match status" value="1"/>
</dbReference>
<organism evidence="12 13">
    <name type="scientific">Marinibactrum halimedae</name>
    <dbReference type="NCBI Taxonomy" id="1444977"/>
    <lineage>
        <taxon>Bacteria</taxon>
        <taxon>Pseudomonadati</taxon>
        <taxon>Pseudomonadota</taxon>
        <taxon>Gammaproteobacteria</taxon>
        <taxon>Cellvibrionales</taxon>
        <taxon>Cellvibrionaceae</taxon>
        <taxon>Marinibactrum</taxon>
    </lineage>
</organism>
<dbReference type="Gene3D" id="3.40.50.10050">
    <property type="entry name" value="Translation initiation factor IF- 2, domain 3"/>
    <property type="match status" value="1"/>
</dbReference>
<dbReference type="CDD" id="cd03702">
    <property type="entry name" value="IF2_mtIF2_II"/>
    <property type="match status" value="1"/>
</dbReference>
<dbReference type="RefSeq" id="WP_232593592.1">
    <property type="nucleotide sequence ID" value="NZ_BSPD01000062.1"/>
</dbReference>
<comment type="similarity">
    <text evidence="1 8 9">Belongs to the TRAFAC class translation factor GTPase superfamily. Classic translation factor GTPase family. IF-2 subfamily.</text>
</comment>
<evidence type="ECO:0000256" key="4">
    <source>
        <dbReference type="ARBA" id="ARBA00022540"/>
    </source>
</evidence>
<evidence type="ECO:0000256" key="10">
    <source>
        <dbReference type="SAM" id="MobiDB-lite"/>
    </source>
</evidence>
<dbReference type="InterPro" id="IPR023115">
    <property type="entry name" value="TIF_IF2_dom3"/>
</dbReference>
<feature type="binding site" evidence="8">
    <location>
        <begin position="559"/>
        <end position="562"/>
    </location>
    <ligand>
        <name>GTP</name>
        <dbReference type="ChEBI" id="CHEBI:37565"/>
    </ligand>
</feature>
<keyword evidence="13" id="KW-1185">Reference proteome</keyword>
<dbReference type="InterPro" id="IPR009000">
    <property type="entry name" value="Transl_B-barrel_sf"/>
</dbReference>
<dbReference type="CDD" id="cd03692">
    <property type="entry name" value="mtIF2_IVc"/>
    <property type="match status" value="1"/>
</dbReference>
<dbReference type="PANTHER" id="PTHR43381">
    <property type="entry name" value="TRANSLATION INITIATION FACTOR IF-2-RELATED"/>
    <property type="match status" value="1"/>
</dbReference>
<dbReference type="GO" id="GO:0003924">
    <property type="term" value="F:GTPase activity"/>
    <property type="evidence" value="ECO:0007669"/>
    <property type="project" value="UniProtKB-UniRule"/>
</dbReference>
<dbReference type="SUPFAM" id="SSF52540">
    <property type="entry name" value="P-loop containing nucleoside triphosphate hydrolases"/>
    <property type="match status" value="1"/>
</dbReference>
<dbReference type="InterPro" id="IPR027417">
    <property type="entry name" value="P-loop_NTPase"/>
</dbReference>
<dbReference type="InterPro" id="IPR000178">
    <property type="entry name" value="TF_IF2_bacterial-like"/>
</dbReference>
<dbReference type="SUPFAM" id="SSF52156">
    <property type="entry name" value="Initiation factor IF2/eIF5b, domain 3"/>
    <property type="match status" value="1"/>
</dbReference>
<dbReference type="PROSITE" id="PS51722">
    <property type="entry name" value="G_TR_2"/>
    <property type="match status" value="1"/>
</dbReference>
<keyword evidence="5 8" id="KW-0547">Nucleotide-binding</keyword>
<feature type="compositionally biased region" description="Basic and acidic residues" evidence="10">
    <location>
        <begin position="225"/>
        <end position="264"/>
    </location>
</feature>
<evidence type="ECO:0000256" key="6">
    <source>
        <dbReference type="ARBA" id="ARBA00022917"/>
    </source>
</evidence>
<accession>A0AA37WN11</accession>